<reference evidence="2 3" key="1">
    <citation type="submission" date="2023-04" db="EMBL/GenBank/DDBJ databases">
        <title>A novel bacteria isolated from coastal sediment.</title>
        <authorList>
            <person name="Liu X.-J."/>
            <person name="Du Z.-J."/>
        </authorList>
    </citation>
    <scope>NUCLEOTIDE SEQUENCE [LARGE SCALE GENOMIC DNA]</scope>
    <source>
        <strain evidence="2 3">SDUM461004</strain>
    </source>
</reference>
<feature type="signal peptide" evidence="1">
    <location>
        <begin position="1"/>
        <end position="35"/>
    </location>
</feature>
<proteinExistence type="predicted"/>
<name>A0ABU1ALJ2_9BACT</name>
<evidence type="ECO:0000313" key="2">
    <source>
        <dbReference type="EMBL" id="MDQ8195661.1"/>
    </source>
</evidence>
<dbReference type="Proteomes" id="UP001243717">
    <property type="component" value="Unassembled WGS sequence"/>
</dbReference>
<organism evidence="2 3">
    <name type="scientific">Thalassobacterium sedimentorum</name>
    <dbReference type="NCBI Taxonomy" id="3041258"/>
    <lineage>
        <taxon>Bacteria</taxon>
        <taxon>Pseudomonadati</taxon>
        <taxon>Verrucomicrobiota</taxon>
        <taxon>Opitutia</taxon>
        <taxon>Puniceicoccales</taxon>
        <taxon>Coraliomargaritaceae</taxon>
        <taxon>Thalassobacterium</taxon>
    </lineage>
</organism>
<evidence type="ECO:0000256" key="1">
    <source>
        <dbReference type="SAM" id="SignalP"/>
    </source>
</evidence>
<sequence length="153" mass="16251">MKPIAYPQSKFPGRKALLPASTLLIAVLLSGCASSKAGKNATVIGGSALGAVVAHEASDGNAAWTTGGAALGALTAMGANALAEENEQKAYREGYEAALNQSVKQQYWITQNRQKEDSYASETEPESFVPIKIPEQEINGEIRNARIIYLKAR</sequence>
<evidence type="ECO:0000313" key="3">
    <source>
        <dbReference type="Proteomes" id="UP001243717"/>
    </source>
</evidence>
<gene>
    <name evidence="2" type="ORF">QEH59_14600</name>
</gene>
<keyword evidence="1" id="KW-0732">Signal</keyword>
<feature type="chain" id="PRO_5047532885" description="Glycine zipper 2TM domain-containing protein" evidence="1">
    <location>
        <begin position="36"/>
        <end position="153"/>
    </location>
</feature>
<evidence type="ECO:0008006" key="4">
    <source>
        <dbReference type="Google" id="ProtNLM"/>
    </source>
</evidence>
<comment type="caution">
    <text evidence="2">The sequence shown here is derived from an EMBL/GenBank/DDBJ whole genome shotgun (WGS) entry which is preliminary data.</text>
</comment>
<keyword evidence="3" id="KW-1185">Reference proteome</keyword>
<dbReference type="EMBL" id="JARXIC010000029">
    <property type="protein sequence ID" value="MDQ8195661.1"/>
    <property type="molecule type" value="Genomic_DNA"/>
</dbReference>
<dbReference type="PROSITE" id="PS51257">
    <property type="entry name" value="PROKAR_LIPOPROTEIN"/>
    <property type="match status" value="1"/>
</dbReference>
<protein>
    <recommendedName>
        <fullName evidence="4">Glycine zipper 2TM domain-containing protein</fullName>
    </recommendedName>
</protein>
<accession>A0ABU1ALJ2</accession>